<protein>
    <recommendedName>
        <fullName evidence="1">NAD(P)-binding domain-containing protein</fullName>
    </recommendedName>
</protein>
<keyword evidence="4" id="KW-1185">Reference proteome</keyword>
<dbReference type="Pfam" id="PF13460">
    <property type="entry name" value="NAD_binding_10"/>
    <property type="match status" value="1"/>
</dbReference>
<dbReference type="EMBL" id="QUQM01000006">
    <property type="protein sequence ID" value="KAA8644211.1"/>
    <property type="molecule type" value="Genomic_DNA"/>
</dbReference>
<evidence type="ECO:0000313" key="5">
    <source>
        <dbReference type="Proteomes" id="UP000324241"/>
    </source>
</evidence>
<accession>A0A4S3J088</accession>
<dbReference type="VEuPathDB" id="FungiDB:EYZ11_012550"/>
<reference evidence="3 4" key="1">
    <citation type="submission" date="2019-03" db="EMBL/GenBank/DDBJ databases">
        <title>The genome sequence of a newly discovered highly antifungal drug resistant Aspergillus species, Aspergillus tanneri NIH 1004.</title>
        <authorList>
            <person name="Mounaud S."/>
            <person name="Singh I."/>
            <person name="Joardar V."/>
            <person name="Pakala S."/>
            <person name="Pakala S."/>
            <person name="Venepally P."/>
            <person name="Hoover J."/>
            <person name="Nierman W."/>
            <person name="Chung J."/>
            <person name="Losada L."/>
        </authorList>
    </citation>
    <scope>NUCLEOTIDE SEQUENCE [LARGE SCALE GENOMIC DNA]</scope>
    <source>
        <strain evidence="3 4">NIH1004</strain>
    </source>
</reference>
<proteinExistence type="predicted"/>
<dbReference type="EMBL" id="SOSA01000964">
    <property type="protein sequence ID" value="THC88005.1"/>
    <property type="molecule type" value="Genomic_DNA"/>
</dbReference>
<dbReference type="OrthoDB" id="419598at2759"/>
<dbReference type="RefSeq" id="XP_033423572.1">
    <property type="nucleotide sequence ID" value="XM_033573020.1"/>
</dbReference>
<dbReference type="Gene3D" id="3.40.50.720">
    <property type="entry name" value="NAD(P)-binding Rossmann-like Domain"/>
    <property type="match status" value="1"/>
</dbReference>
<organism evidence="3 4">
    <name type="scientific">Aspergillus tanneri</name>
    <dbReference type="NCBI Taxonomy" id="1220188"/>
    <lineage>
        <taxon>Eukaryota</taxon>
        <taxon>Fungi</taxon>
        <taxon>Dikarya</taxon>
        <taxon>Ascomycota</taxon>
        <taxon>Pezizomycotina</taxon>
        <taxon>Eurotiomycetes</taxon>
        <taxon>Eurotiomycetidae</taxon>
        <taxon>Eurotiales</taxon>
        <taxon>Aspergillaceae</taxon>
        <taxon>Aspergillus</taxon>
        <taxon>Aspergillus subgen. Circumdati</taxon>
    </lineage>
</organism>
<dbReference type="InterPro" id="IPR016040">
    <property type="entry name" value="NAD(P)-bd_dom"/>
</dbReference>
<dbReference type="Proteomes" id="UP000308092">
    <property type="component" value="Unassembled WGS sequence"/>
</dbReference>
<dbReference type="InterPro" id="IPR036291">
    <property type="entry name" value="NAD(P)-bd_dom_sf"/>
</dbReference>
<comment type="caution">
    <text evidence="3">The sequence shown here is derived from an EMBL/GenBank/DDBJ whole genome shotgun (WGS) entry which is preliminary data.</text>
</comment>
<evidence type="ECO:0000259" key="1">
    <source>
        <dbReference type="Pfam" id="PF13460"/>
    </source>
</evidence>
<evidence type="ECO:0000313" key="4">
    <source>
        <dbReference type="Proteomes" id="UP000308092"/>
    </source>
</evidence>
<sequence>MHIAVVPASSQTGKATIRVLLNDQQVAPTVQGVYRNLSKVPSEFTCHTNFRSVQGNIGDVTTLDFSGIDAVFLTPPPCYDGSDSVEFTRSVCNNVKAAIQKSGTVKRLVLLSSVGAQLPSGTGEIVTNHTAETILRDAAPEVVFVRCAYFMENWATVLETIKSEHPFFFSTITPLDYKVNMVAVKDIAQSVAAQLLATSSPQTLPESPYIYELYGPRLYTPRDVQAAFQQAAGKDVEIKPVEKSELREFFGKVLPPSLADGFTEMTVSFLPGGVMTQDVLDKFNPIVKRGKTELVEVIGELYRG</sequence>
<feature type="domain" description="NAD(P)-binding" evidence="1">
    <location>
        <begin position="8"/>
        <end position="171"/>
    </location>
</feature>
<dbReference type="SUPFAM" id="SSF51735">
    <property type="entry name" value="NAD(P)-binding Rossmann-fold domains"/>
    <property type="match status" value="1"/>
</dbReference>
<dbReference type="AlphaFoldDB" id="A0A4S3J088"/>
<dbReference type="Proteomes" id="UP000324241">
    <property type="component" value="Unassembled WGS sequence"/>
</dbReference>
<dbReference type="Gene3D" id="3.90.25.10">
    <property type="entry name" value="UDP-galactose 4-epimerase, domain 1"/>
    <property type="match status" value="1"/>
</dbReference>
<reference evidence="2 5" key="2">
    <citation type="submission" date="2019-08" db="EMBL/GenBank/DDBJ databases">
        <title>The genome sequence of a newly discovered highly antifungal drug resistant Aspergillus species, Aspergillus tanneri NIH 1004.</title>
        <authorList>
            <person name="Mounaud S."/>
            <person name="Singh I."/>
            <person name="Joardar V."/>
            <person name="Pakala S."/>
            <person name="Pakala S."/>
            <person name="Venepally P."/>
            <person name="Chung J.K."/>
            <person name="Losada L."/>
            <person name="Nierman W.C."/>
        </authorList>
    </citation>
    <scope>NUCLEOTIDE SEQUENCE [LARGE SCALE GENOMIC DNA]</scope>
    <source>
        <strain evidence="2 5">NIH1004</strain>
    </source>
</reference>
<dbReference type="PANTHER" id="PTHR43162:SF1">
    <property type="entry name" value="PRESTALK A DIFFERENTIATION PROTEIN A"/>
    <property type="match status" value="1"/>
</dbReference>
<evidence type="ECO:0000313" key="2">
    <source>
        <dbReference type="EMBL" id="KAA8644211.1"/>
    </source>
</evidence>
<dbReference type="STRING" id="1220188.A0A4S3J088"/>
<dbReference type="PANTHER" id="PTHR43162">
    <property type="match status" value="1"/>
</dbReference>
<evidence type="ECO:0000313" key="3">
    <source>
        <dbReference type="EMBL" id="THC88005.1"/>
    </source>
</evidence>
<gene>
    <name evidence="2" type="ORF">ATNIH1004_008410</name>
    <name evidence="3" type="ORF">EYZ11_012550</name>
</gene>
<dbReference type="GeneID" id="54331112"/>
<name>A0A4S3J088_9EURO</name>
<dbReference type="InterPro" id="IPR051604">
    <property type="entry name" value="Ergot_Alk_Oxidoreductase"/>
</dbReference>